<dbReference type="AlphaFoldDB" id="A0AAP0IPH0"/>
<gene>
    <name evidence="1" type="ORF">Scep_017462</name>
</gene>
<keyword evidence="2" id="KW-1185">Reference proteome</keyword>
<reference evidence="1 2" key="1">
    <citation type="submission" date="2024-01" db="EMBL/GenBank/DDBJ databases">
        <title>Genome assemblies of Stephania.</title>
        <authorList>
            <person name="Yang L."/>
        </authorList>
    </citation>
    <scope>NUCLEOTIDE SEQUENCE [LARGE SCALE GENOMIC DNA]</scope>
    <source>
        <strain evidence="1">JXDWG</strain>
        <tissue evidence="1">Leaf</tissue>
    </source>
</reference>
<proteinExistence type="predicted"/>
<dbReference type="EMBL" id="JBBNAG010000007">
    <property type="protein sequence ID" value="KAK9119369.1"/>
    <property type="molecule type" value="Genomic_DNA"/>
</dbReference>
<sequence length="107" mass="12363">MKVDPRSARAFEKPVEDVFRWYEDDDNIDVEDIDHQIASIVKNAGMVADIAREEGRKRMGMEVKVVLWTNLLYDQEKMAMAMSRLDRSANEDEECFGYLPACVKVCN</sequence>
<accession>A0AAP0IPH0</accession>
<evidence type="ECO:0000313" key="1">
    <source>
        <dbReference type="EMBL" id="KAK9119369.1"/>
    </source>
</evidence>
<name>A0AAP0IPH0_9MAGN</name>
<evidence type="ECO:0000313" key="2">
    <source>
        <dbReference type="Proteomes" id="UP001419268"/>
    </source>
</evidence>
<protein>
    <submittedName>
        <fullName evidence="1">Uncharacterized protein</fullName>
    </submittedName>
</protein>
<organism evidence="1 2">
    <name type="scientific">Stephania cephalantha</name>
    <dbReference type="NCBI Taxonomy" id="152367"/>
    <lineage>
        <taxon>Eukaryota</taxon>
        <taxon>Viridiplantae</taxon>
        <taxon>Streptophyta</taxon>
        <taxon>Embryophyta</taxon>
        <taxon>Tracheophyta</taxon>
        <taxon>Spermatophyta</taxon>
        <taxon>Magnoliopsida</taxon>
        <taxon>Ranunculales</taxon>
        <taxon>Menispermaceae</taxon>
        <taxon>Menispermoideae</taxon>
        <taxon>Cissampelideae</taxon>
        <taxon>Stephania</taxon>
    </lineage>
</organism>
<comment type="caution">
    <text evidence="1">The sequence shown here is derived from an EMBL/GenBank/DDBJ whole genome shotgun (WGS) entry which is preliminary data.</text>
</comment>
<dbReference type="Proteomes" id="UP001419268">
    <property type="component" value="Unassembled WGS sequence"/>
</dbReference>